<dbReference type="GeneID" id="118509597"/>
<dbReference type="Pfam" id="PF04031">
    <property type="entry name" value="Las1"/>
    <property type="match status" value="1"/>
</dbReference>
<sequence length="557" mass="63333">MENNPAPPETPPCNIDKRLPNRTYITAWRDKNEFRSVYEKIFTYPADDIETKEDALQWLNMWKIRQVKNLPVCVRCTLQVLEAQLFDLRSQRDGTDGNATEIKNMYAGAFTRFINFLTESGGSRKETIADSVRKIGIETYLVELRHLCAHRSVSISIDVFRRSAQYCMDWLNRSYWQRELACMEPVSAWSIKGNILPDDQLPTLSRILRTYDAVTAARVRKAYTLDAAISRVGLTVDEVELLEAHAEWRKSAKLRVIQTQTVEQLQALKLPPNQATVNAICKAVFDNCTRMFQDAEAYGEDPTVPLAEMHSALFRGLAAMGCVQTFFEQLIVICEQDSLHTAPRRPAAYWAHKIAAGFQLLKEFKQHCRTLPPGRVSRWGQAPRLNLAQRWYEERLKSATSHQLMLGLYVDCPWHLKLPRTYVMARLTAMNEYTKDVVPILLTLQEPSLSDEQLQKIKHLTQIYYAGSNVISADPSSKKDIPTEGKQGNGHQATGTNGTKIYTAEDLKDAIANIHSNKRKVAGEPTAPPKRAKQYGPWTEPDVTIDWGKYPLGTCRT</sequence>
<reference evidence="1" key="2">
    <citation type="submission" date="2020-05" db="UniProtKB">
        <authorList>
            <consortium name="EnsemblMetazoa"/>
        </authorList>
    </citation>
    <scope>IDENTIFICATION</scope>
    <source>
        <strain evidence="1">Indian</strain>
    </source>
</reference>
<dbReference type="InterPro" id="IPR007174">
    <property type="entry name" value="Las1"/>
</dbReference>
<organism evidence="1 2">
    <name type="scientific">Anopheles stephensi</name>
    <name type="common">Indo-Pakistan malaria mosquito</name>
    <dbReference type="NCBI Taxonomy" id="30069"/>
    <lineage>
        <taxon>Eukaryota</taxon>
        <taxon>Metazoa</taxon>
        <taxon>Ecdysozoa</taxon>
        <taxon>Arthropoda</taxon>
        <taxon>Hexapoda</taxon>
        <taxon>Insecta</taxon>
        <taxon>Pterygota</taxon>
        <taxon>Neoptera</taxon>
        <taxon>Endopterygota</taxon>
        <taxon>Diptera</taxon>
        <taxon>Nematocera</taxon>
        <taxon>Culicoidea</taxon>
        <taxon>Culicidae</taxon>
        <taxon>Anophelinae</taxon>
        <taxon>Anopheles</taxon>
    </lineage>
</organism>
<dbReference type="GO" id="GO:0090730">
    <property type="term" value="C:Las1 complex"/>
    <property type="evidence" value="ECO:0007669"/>
    <property type="project" value="InterPro"/>
</dbReference>
<dbReference type="AlphaFoldDB" id="A0A182YPB7"/>
<dbReference type="OMA" id="KMEYFLG"/>
<accession>A0A182YPB7</accession>
<dbReference type="VEuPathDB" id="VectorBase:ASTE001068"/>
<dbReference type="EnsemblMetazoa" id="ASTEI10303-RA">
    <property type="protein sequence ID" value="ASTEI10303-PA"/>
    <property type="gene ID" value="ASTEI10303"/>
</dbReference>
<dbReference type="OrthoDB" id="10263222at2759"/>
<reference evidence="2" key="1">
    <citation type="journal article" date="2014" name="Genome Biol.">
        <title>Genome analysis of a major urban malaria vector mosquito, Anopheles stephensi.</title>
        <authorList>
            <person name="Jiang X."/>
            <person name="Peery A."/>
            <person name="Hall A.B."/>
            <person name="Sharma A."/>
            <person name="Chen X.G."/>
            <person name="Waterhouse R.M."/>
            <person name="Komissarov A."/>
            <person name="Riehle M.M."/>
            <person name="Shouche Y."/>
            <person name="Sharakhova M.V."/>
            <person name="Lawson D."/>
            <person name="Pakpour N."/>
            <person name="Arensburger P."/>
            <person name="Davidson V.L."/>
            <person name="Eiglmeier K."/>
            <person name="Emrich S."/>
            <person name="George P."/>
            <person name="Kennedy R.C."/>
            <person name="Mane S.P."/>
            <person name="Maslen G."/>
            <person name="Oringanje C."/>
            <person name="Qi Y."/>
            <person name="Settlage R."/>
            <person name="Tojo M."/>
            <person name="Tubio J.M."/>
            <person name="Unger M.F."/>
            <person name="Wang B."/>
            <person name="Vernick K.D."/>
            <person name="Ribeiro J.M."/>
            <person name="James A.A."/>
            <person name="Michel K."/>
            <person name="Riehle M.A."/>
            <person name="Luckhart S."/>
            <person name="Sharakhov I.V."/>
            <person name="Tu Z."/>
        </authorList>
    </citation>
    <scope>NUCLEOTIDE SEQUENCE [LARGE SCALE GENOMIC DNA]</scope>
    <source>
        <strain evidence="2">Indian</strain>
    </source>
</reference>
<dbReference type="STRING" id="30069.A0A182YPB7"/>
<dbReference type="GO" id="GO:0000470">
    <property type="term" value="P:maturation of LSU-rRNA"/>
    <property type="evidence" value="ECO:0007669"/>
    <property type="project" value="TreeGrafter"/>
</dbReference>
<dbReference type="PANTHER" id="PTHR15002">
    <property type="entry name" value="RIBOSOMAL BIOGENESIS PROTEIN LAS1L"/>
    <property type="match status" value="1"/>
</dbReference>
<dbReference type="GO" id="GO:0004519">
    <property type="term" value="F:endonuclease activity"/>
    <property type="evidence" value="ECO:0007669"/>
    <property type="project" value="InterPro"/>
</dbReference>
<keyword evidence="2" id="KW-1185">Reference proteome</keyword>
<dbReference type="KEGG" id="aste:118509597"/>
<dbReference type="PANTHER" id="PTHR15002:SF0">
    <property type="entry name" value="RIBOSOMAL BIOGENESIS PROTEIN LAS1L"/>
    <property type="match status" value="1"/>
</dbReference>
<dbReference type="VEuPathDB" id="VectorBase:ASTEI10303"/>
<name>A0A182YPB7_ANOST</name>
<evidence type="ECO:0000313" key="2">
    <source>
        <dbReference type="Proteomes" id="UP000076408"/>
    </source>
</evidence>
<dbReference type="GO" id="GO:0030687">
    <property type="term" value="C:preribosome, large subunit precursor"/>
    <property type="evidence" value="ECO:0007669"/>
    <property type="project" value="TreeGrafter"/>
</dbReference>
<protein>
    <submittedName>
        <fullName evidence="1">Uncharacterized protein</fullName>
    </submittedName>
</protein>
<evidence type="ECO:0000313" key="1">
    <source>
        <dbReference type="EnsemblMetazoa" id="ASTEI10303-PA"/>
    </source>
</evidence>
<dbReference type="GO" id="GO:0000460">
    <property type="term" value="P:maturation of 5.8S rRNA"/>
    <property type="evidence" value="ECO:0007669"/>
    <property type="project" value="TreeGrafter"/>
</dbReference>
<dbReference type="Proteomes" id="UP000076408">
    <property type="component" value="Unassembled WGS sequence"/>
</dbReference>
<dbReference type="VEuPathDB" id="VectorBase:ASTEI20_039950"/>
<proteinExistence type="predicted"/>
<dbReference type="RefSeq" id="XP_035906280.1">
    <property type="nucleotide sequence ID" value="XM_036050387.1"/>
</dbReference>